<sequence>MSLLSQGPLTSISTNPLMCPAPNRSTLHENDYPKVKYLQRSKWTKAVDKRRGISGGDIISRNSLAFIEDSDGRAPTDAKITEMRKWCYSFFFELQKKRTAPAVWGQVSLSAQGDFRAGAECEFFNLALGDGHWKADQLATIVFPSWNGTHGTGAKVKEELISGDEEDDDEVIEVSKSRKRASAAPGAPAAKRLRPDSTLSPSQSKKAKKDGTRKKRKNPLLGRTPETSTELLTPLQPSTEPIAPVPLESVPAPTVDSIPSSTTTVSLNTLDSSLPATSAALSVDPALVAPRTTPTASPHRIPIPPPVATVSSLVQTVDAPPNTTGPIPLAPSPSKLRSPIVPALPDRSAGFAAVAGSSSLNTVPTKKKKWNPSGTSTTARALCAMWYKNQHGSKADAESFKTYWDKLSPEEKNPWITREANAKSAVAALNWLGLIIECNNPSKITIKGASASVERGQQGGRSASASVERGQQGGTR</sequence>
<feature type="region of interest" description="Disordered" evidence="1">
    <location>
        <begin position="451"/>
        <end position="476"/>
    </location>
</feature>
<accession>A0AAD7IVQ8</accession>
<dbReference type="EMBL" id="JARJLG010000078">
    <property type="protein sequence ID" value="KAJ7751524.1"/>
    <property type="molecule type" value="Genomic_DNA"/>
</dbReference>
<protein>
    <submittedName>
        <fullName evidence="2">Uncharacterized protein</fullName>
    </submittedName>
</protein>
<dbReference type="AlphaFoldDB" id="A0AAD7IVQ8"/>
<evidence type="ECO:0000256" key="1">
    <source>
        <dbReference type="SAM" id="MobiDB-lite"/>
    </source>
</evidence>
<reference evidence="2" key="1">
    <citation type="submission" date="2023-03" db="EMBL/GenBank/DDBJ databases">
        <title>Massive genome expansion in bonnet fungi (Mycena s.s.) driven by repeated elements and novel gene families across ecological guilds.</title>
        <authorList>
            <consortium name="Lawrence Berkeley National Laboratory"/>
            <person name="Harder C.B."/>
            <person name="Miyauchi S."/>
            <person name="Viragh M."/>
            <person name="Kuo A."/>
            <person name="Thoen E."/>
            <person name="Andreopoulos B."/>
            <person name="Lu D."/>
            <person name="Skrede I."/>
            <person name="Drula E."/>
            <person name="Henrissat B."/>
            <person name="Morin E."/>
            <person name="Kohler A."/>
            <person name="Barry K."/>
            <person name="LaButti K."/>
            <person name="Morin E."/>
            <person name="Salamov A."/>
            <person name="Lipzen A."/>
            <person name="Mereny Z."/>
            <person name="Hegedus B."/>
            <person name="Baldrian P."/>
            <person name="Stursova M."/>
            <person name="Weitz H."/>
            <person name="Taylor A."/>
            <person name="Grigoriev I.V."/>
            <person name="Nagy L.G."/>
            <person name="Martin F."/>
            <person name="Kauserud H."/>
        </authorList>
    </citation>
    <scope>NUCLEOTIDE SEQUENCE</scope>
    <source>
        <strain evidence="2">CBHHK188m</strain>
    </source>
</reference>
<dbReference type="Proteomes" id="UP001215280">
    <property type="component" value="Unassembled WGS sequence"/>
</dbReference>
<feature type="compositionally biased region" description="Basic residues" evidence="1">
    <location>
        <begin position="205"/>
        <end position="218"/>
    </location>
</feature>
<gene>
    <name evidence="2" type="ORF">DFH07DRAFT_960937</name>
</gene>
<comment type="caution">
    <text evidence="2">The sequence shown here is derived from an EMBL/GenBank/DDBJ whole genome shotgun (WGS) entry which is preliminary data.</text>
</comment>
<evidence type="ECO:0000313" key="2">
    <source>
        <dbReference type="EMBL" id="KAJ7751524.1"/>
    </source>
</evidence>
<keyword evidence="3" id="KW-1185">Reference proteome</keyword>
<name>A0AAD7IVQ8_9AGAR</name>
<feature type="compositionally biased region" description="Low complexity" evidence="1">
    <location>
        <begin position="224"/>
        <end position="241"/>
    </location>
</feature>
<proteinExistence type="predicted"/>
<evidence type="ECO:0000313" key="3">
    <source>
        <dbReference type="Proteomes" id="UP001215280"/>
    </source>
</evidence>
<organism evidence="2 3">
    <name type="scientific">Mycena maculata</name>
    <dbReference type="NCBI Taxonomy" id="230809"/>
    <lineage>
        <taxon>Eukaryota</taxon>
        <taxon>Fungi</taxon>
        <taxon>Dikarya</taxon>
        <taxon>Basidiomycota</taxon>
        <taxon>Agaricomycotina</taxon>
        <taxon>Agaricomycetes</taxon>
        <taxon>Agaricomycetidae</taxon>
        <taxon>Agaricales</taxon>
        <taxon>Marasmiineae</taxon>
        <taxon>Mycenaceae</taxon>
        <taxon>Mycena</taxon>
    </lineage>
</organism>
<feature type="region of interest" description="Disordered" evidence="1">
    <location>
        <begin position="174"/>
        <end position="251"/>
    </location>
</feature>